<dbReference type="RefSeq" id="WP_118921393.1">
    <property type="nucleotide sequence ID" value="NZ_QWEG01000008.1"/>
</dbReference>
<organism evidence="1 2">
    <name type="scientific">Neobacillus notoginsengisoli</name>
    <dbReference type="NCBI Taxonomy" id="1578198"/>
    <lineage>
        <taxon>Bacteria</taxon>
        <taxon>Bacillati</taxon>
        <taxon>Bacillota</taxon>
        <taxon>Bacilli</taxon>
        <taxon>Bacillales</taxon>
        <taxon>Bacillaceae</taxon>
        <taxon>Neobacillus</taxon>
    </lineage>
</organism>
<evidence type="ECO:0000313" key="2">
    <source>
        <dbReference type="Proteomes" id="UP000284416"/>
    </source>
</evidence>
<proteinExistence type="predicted"/>
<comment type="caution">
    <text evidence="1">The sequence shown here is derived from an EMBL/GenBank/DDBJ whole genome shotgun (WGS) entry which is preliminary data.</text>
</comment>
<evidence type="ECO:0008006" key="3">
    <source>
        <dbReference type="Google" id="ProtNLM"/>
    </source>
</evidence>
<dbReference type="Gene3D" id="3.30.470.20">
    <property type="entry name" value="ATP-grasp fold, B domain"/>
    <property type="match status" value="1"/>
</dbReference>
<dbReference type="AlphaFoldDB" id="A0A417YSU4"/>
<name>A0A417YSU4_9BACI</name>
<dbReference type="Proteomes" id="UP000284416">
    <property type="component" value="Unassembled WGS sequence"/>
</dbReference>
<reference evidence="1 2" key="1">
    <citation type="journal article" date="2017" name="Int. J. Syst. Evol. Microbiol.">
        <title>Bacillus notoginsengisoli sp. nov., a novel bacterium isolated from the rhizosphere of Panax notoginseng.</title>
        <authorList>
            <person name="Zhang M.Y."/>
            <person name="Cheng J."/>
            <person name="Cai Y."/>
            <person name="Zhang T.Y."/>
            <person name="Wu Y.Y."/>
            <person name="Manikprabhu D."/>
            <person name="Li W.J."/>
            <person name="Zhang Y.X."/>
        </authorList>
    </citation>
    <scope>NUCLEOTIDE SEQUENCE [LARGE SCALE GENOMIC DNA]</scope>
    <source>
        <strain evidence="1 2">JCM 30743</strain>
    </source>
</reference>
<protein>
    <recommendedName>
        <fullName evidence="3">ATP-grasp domain-containing protein</fullName>
    </recommendedName>
</protein>
<accession>A0A417YSU4</accession>
<dbReference type="Pfam" id="PF14398">
    <property type="entry name" value="ATPgrasp_YheCD"/>
    <property type="match status" value="1"/>
</dbReference>
<evidence type="ECO:0000313" key="1">
    <source>
        <dbReference type="EMBL" id="RHW39061.1"/>
    </source>
</evidence>
<dbReference type="InterPro" id="IPR026838">
    <property type="entry name" value="YheC/D"/>
</dbReference>
<dbReference type="EMBL" id="QWEG01000008">
    <property type="protein sequence ID" value="RHW39061.1"/>
    <property type="molecule type" value="Genomic_DNA"/>
</dbReference>
<sequence>MKQMSFRDKWALHTWMKQHYKLKGFLPVTEILKKESLERMVGRYERVMVKPTNGAFGRGIVQISRLGKDSFELHHENFKTVIKDRKKVFELLTKWFLEKNTPYMIQNRIPLATIGTNPFDIRVMVQKKNDSDKWAVTAACAKLAEDGFVITNASKAILPVKTALNKSSLQHPNTKEIIEKLRILSLMIVEHLSNWVETTRAFGIDLGVDQQGLIWIIEANLRPTIDMFQQLNDHSYERIQSYL</sequence>
<gene>
    <name evidence="1" type="ORF">D1B31_13955</name>
</gene>
<keyword evidence="2" id="KW-1185">Reference proteome</keyword>
<dbReference type="OrthoDB" id="7869153at2"/>
<dbReference type="SUPFAM" id="SSF56059">
    <property type="entry name" value="Glutathione synthetase ATP-binding domain-like"/>
    <property type="match status" value="1"/>
</dbReference>